<keyword evidence="7" id="KW-0874">Quinone</keyword>
<protein>
    <recommendedName>
        <fullName evidence="7">NADH-quinone oxidoreductase subunit</fullName>
        <ecNumber evidence="7">7.1.1.-</ecNumber>
    </recommendedName>
</protein>
<dbReference type="PANTHER" id="PTHR11058:SF9">
    <property type="entry name" value="NADH-UBIQUINONE OXIDOREDUCTASE CHAIN 3"/>
    <property type="match status" value="1"/>
</dbReference>
<evidence type="ECO:0000256" key="3">
    <source>
        <dbReference type="ARBA" id="ARBA00022448"/>
    </source>
</evidence>
<reference evidence="9 10" key="1">
    <citation type="submission" date="2019-08" db="EMBL/GenBank/DDBJ databases">
        <title>Actinomadura sp. nov. CYP1-5 isolated from mountain soil.</title>
        <authorList>
            <person name="Songsumanus A."/>
            <person name="Kuncharoen N."/>
            <person name="Kudo T."/>
            <person name="Yuki M."/>
            <person name="Igarashi Y."/>
            <person name="Tanasupawat S."/>
        </authorList>
    </citation>
    <scope>NUCLEOTIDE SEQUENCE [LARGE SCALE GENOMIC DNA]</scope>
    <source>
        <strain evidence="9 10">GKU157</strain>
    </source>
</reference>
<evidence type="ECO:0000313" key="9">
    <source>
        <dbReference type="EMBL" id="TYC11831.1"/>
    </source>
</evidence>
<evidence type="ECO:0000256" key="7">
    <source>
        <dbReference type="RuleBase" id="RU003639"/>
    </source>
</evidence>
<dbReference type="GO" id="GO:0005886">
    <property type="term" value="C:plasma membrane"/>
    <property type="evidence" value="ECO:0007669"/>
    <property type="project" value="UniProtKB-SubCell"/>
</dbReference>
<feature type="transmembrane region" description="Helical" evidence="8">
    <location>
        <begin position="92"/>
        <end position="111"/>
    </location>
</feature>
<keyword evidence="3" id="KW-0813">Transport</keyword>
<name>A0A5D0TZR9_9ACTN</name>
<dbReference type="EMBL" id="VSFF01000010">
    <property type="protein sequence ID" value="TYC11831.1"/>
    <property type="molecule type" value="Genomic_DNA"/>
</dbReference>
<comment type="similarity">
    <text evidence="2 7">Belongs to the complex I subunit 3 family.</text>
</comment>
<feature type="transmembrane region" description="Helical" evidence="8">
    <location>
        <begin position="61"/>
        <end position="85"/>
    </location>
</feature>
<organism evidence="9 10">
    <name type="scientific">Actinomadura syzygii</name>
    <dbReference type="NCBI Taxonomy" id="1427538"/>
    <lineage>
        <taxon>Bacteria</taxon>
        <taxon>Bacillati</taxon>
        <taxon>Actinomycetota</taxon>
        <taxon>Actinomycetes</taxon>
        <taxon>Streptosporangiales</taxon>
        <taxon>Thermomonosporaceae</taxon>
        <taxon>Actinomadura</taxon>
    </lineage>
</organism>
<accession>A0A5D0TZR9</accession>
<evidence type="ECO:0000313" key="10">
    <source>
        <dbReference type="Proteomes" id="UP000322634"/>
    </source>
</evidence>
<dbReference type="EC" id="7.1.1.-" evidence="7"/>
<dbReference type="Gene3D" id="1.20.58.1610">
    <property type="entry name" value="NADH:ubiquinone/plastoquinone oxidoreductase, chain 3"/>
    <property type="match status" value="1"/>
</dbReference>
<proteinExistence type="inferred from homology"/>
<comment type="caution">
    <text evidence="9">The sequence shown here is derived from an EMBL/GenBank/DDBJ whole genome shotgun (WGS) entry which is preliminary data.</text>
</comment>
<evidence type="ECO:0000256" key="6">
    <source>
        <dbReference type="ARBA" id="ARBA00023136"/>
    </source>
</evidence>
<dbReference type="Proteomes" id="UP000322634">
    <property type="component" value="Unassembled WGS sequence"/>
</dbReference>
<evidence type="ECO:0000256" key="2">
    <source>
        <dbReference type="ARBA" id="ARBA00008472"/>
    </source>
</evidence>
<dbReference type="GO" id="GO:0030964">
    <property type="term" value="C:NADH dehydrogenase complex"/>
    <property type="evidence" value="ECO:0007669"/>
    <property type="project" value="TreeGrafter"/>
</dbReference>
<comment type="catalytic activity">
    <reaction evidence="7">
        <text>a quinone + NADH + 5 H(+)(in) = a quinol + NAD(+) + 4 H(+)(out)</text>
        <dbReference type="Rhea" id="RHEA:57888"/>
        <dbReference type="ChEBI" id="CHEBI:15378"/>
        <dbReference type="ChEBI" id="CHEBI:24646"/>
        <dbReference type="ChEBI" id="CHEBI:57540"/>
        <dbReference type="ChEBI" id="CHEBI:57945"/>
        <dbReference type="ChEBI" id="CHEBI:132124"/>
    </reaction>
</comment>
<dbReference type="GO" id="GO:0008137">
    <property type="term" value="F:NADH dehydrogenase (ubiquinone) activity"/>
    <property type="evidence" value="ECO:0007669"/>
    <property type="project" value="InterPro"/>
</dbReference>
<evidence type="ECO:0000256" key="8">
    <source>
        <dbReference type="SAM" id="Phobius"/>
    </source>
</evidence>
<dbReference type="Pfam" id="PF00507">
    <property type="entry name" value="Oxidored_q4"/>
    <property type="match status" value="1"/>
</dbReference>
<dbReference type="PANTHER" id="PTHR11058">
    <property type="entry name" value="NADH-UBIQUINONE OXIDOREDUCTASE CHAIN 3"/>
    <property type="match status" value="1"/>
</dbReference>
<dbReference type="InterPro" id="IPR038430">
    <property type="entry name" value="NDAH_ubi_oxred_su3_sf"/>
</dbReference>
<dbReference type="InterPro" id="IPR000440">
    <property type="entry name" value="NADH_UbQ/plastoQ_OxRdtase_su3"/>
</dbReference>
<keyword evidence="7" id="KW-0520">NAD</keyword>
<keyword evidence="5 8" id="KW-1133">Transmembrane helix</keyword>
<keyword evidence="6 8" id="KW-0472">Membrane</keyword>
<gene>
    <name evidence="9" type="ORF">FXF65_27595</name>
</gene>
<dbReference type="GO" id="GO:0048038">
    <property type="term" value="F:quinone binding"/>
    <property type="evidence" value="ECO:0007669"/>
    <property type="project" value="UniProtKB-KW"/>
</dbReference>
<dbReference type="RefSeq" id="WP_148352917.1">
    <property type="nucleotide sequence ID" value="NZ_JBHSBF010000011.1"/>
</dbReference>
<keyword evidence="4 7" id="KW-0812">Transmembrane</keyword>
<dbReference type="AlphaFoldDB" id="A0A5D0TZR9"/>
<comment type="subcellular location">
    <subcellularLocation>
        <location evidence="7">Cell membrane</location>
        <topology evidence="7">Multi-pass membrane protein</topology>
    </subcellularLocation>
    <subcellularLocation>
        <location evidence="1">Membrane</location>
    </subcellularLocation>
</comment>
<keyword evidence="10" id="KW-1185">Reference proteome</keyword>
<evidence type="ECO:0000256" key="4">
    <source>
        <dbReference type="ARBA" id="ARBA00022692"/>
    </source>
</evidence>
<evidence type="ECO:0000256" key="5">
    <source>
        <dbReference type="ARBA" id="ARBA00022989"/>
    </source>
</evidence>
<evidence type="ECO:0000256" key="1">
    <source>
        <dbReference type="ARBA" id="ARBA00004370"/>
    </source>
</evidence>
<sequence length="119" mass="12996">MAPYAVVLSVVGLVAALVAAVYAVSYVLTPPGAEAGLHLSGPYLSGRRPAEHAVSRYHVRWYAVSMVFLAFDMEMVFMYPWALVVASVGVKAVVEMFLFLGLIMVGVLYAWREGALRWA</sequence>
<comment type="function">
    <text evidence="7">NDH-1 shuttles electrons from NADH, via FMN and iron-sulfur (Fe-S) centers, to quinones in the respiratory chain.</text>
</comment>
<dbReference type="OrthoDB" id="9791970at2"/>